<accession>A0A1J7IZV4</accession>
<evidence type="ECO:0000313" key="3">
    <source>
        <dbReference type="Proteomes" id="UP000182658"/>
    </source>
</evidence>
<dbReference type="Proteomes" id="UP000182658">
    <property type="component" value="Unassembled WGS sequence"/>
</dbReference>
<feature type="transmembrane region" description="Helical" evidence="1">
    <location>
        <begin position="6"/>
        <end position="27"/>
    </location>
</feature>
<dbReference type="OrthoDB" id="10606773at2759"/>
<proteinExistence type="predicted"/>
<dbReference type="EMBL" id="KV875095">
    <property type="protein sequence ID" value="OIW32699.1"/>
    <property type="molecule type" value="Genomic_DNA"/>
</dbReference>
<evidence type="ECO:0000256" key="1">
    <source>
        <dbReference type="SAM" id="Phobius"/>
    </source>
</evidence>
<dbReference type="InParanoid" id="A0A1J7IZV4"/>
<protein>
    <submittedName>
        <fullName evidence="2">Uncharacterized protein</fullName>
    </submittedName>
</protein>
<keyword evidence="1" id="KW-0472">Membrane</keyword>
<evidence type="ECO:0000313" key="2">
    <source>
        <dbReference type="EMBL" id="OIW32699.1"/>
    </source>
</evidence>
<name>A0A1J7IZV4_9PEZI</name>
<keyword evidence="1" id="KW-0812">Transmembrane</keyword>
<dbReference type="AlphaFoldDB" id="A0A1J7IZV4"/>
<organism evidence="2 3">
    <name type="scientific">Coniochaeta ligniaria NRRL 30616</name>
    <dbReference type="NCBI Taxonomy" id="1408157"/>
    <lineage>
        <taxon>Eukaryota</taxon>
        <taxon>Fungi</taxon>
        <taxon>Dikarya</taxon>
        <taxon>Ascomycota</taxon>
        <taxon>Pezizomycotina</taxon>
        <taxon>Sordariomycetes</taxon>
        <taxon>Sordariomycetidae</taxon>
        <taxon>Coniochaetales</taxon>
        <taxon>Coniochaetaceae</taxon>
        <taxon>Coniochaeta</taxon>
    </lineage>
</organism>
<reference evidence="2 3" key="1">
    <citation type="submission" date="2016-10" db="EMBL/GenBank/DDBJ databases">
        <title>Draft genome sequence of Coniochaeta ligniaria NRRL30616, a lignocellulolytic fungus for bioabatement of inhibitors in plant biomass hydrolysates.</title>
        <authorList>
            <consortium name="DOE Joint Genome Institute"/>
            <person name="Jimenez D.J."/>
            <person name="Hector R.E."/>
            <person name="Riley R."/>
            <person name="Sun H."/>
            <person name="Grigoriev I.V."/>
            <person name="Van Elsas J.D."/>
            <person name="Nichols N.N."/>
        </authorList>
    </citation>
    <scope>NUCLEOTIDE SEQUENCE [LARGE SCALE GENOMIC DNA]</scope>
    <source>
        <strain evidence="2 3">NRRL 30616</strain>
    </source>
</reference>
<sequence length="118" mass="13193">MCRTWVVWVSAPTDLIAVVVIGTWYILGVGMDRMSPHLSCTAAYLVEGQKCLVIEGKFCLGTKNYPSASRAWKDDSVLYTLMPWGKGFLDEWQRYRMARGHVGPKAYAHRALPSASPV</sequence>
<keyword evidence="3" id="KW-1185">Reference proteome</keyword>
<keyword evidence="1" id="KW-1133">Transmembrane helix</keyword>
<gene>
    <name evidence="2" type="ORF">CONLIGDRAFT_276599</name>
</gene>